<dbReference type="InterPro" id="IPR003814">
    <property type="entry name" value="FmdEsu_dom"/>
</dbReference>
<name>A0A073INP2_9BACT</name>
<evidence type="ECO:0000259" key="4">
    <source>
        <dbReference type="PROSITE" id="PS50114"/>
    </source>
</evidence>
<dbReference type="PANTHER" id="PTHR39418">
    <property type="entry name" value="DEHYDROGENASE-RELATED"/>
    <property type="match status" value="1"/>
</dbReference>
<dbReference type="SUPFAM" id="SSF143555">
    <property type="entry name" value="FwdE-like"/>
    <property type="match status" value="1"/>
</dbReference>
<dbReference type="GO" id="GO:0006355">
    <property type="term" value="P:regulation of DNA-templated transcription"/>
    <property type="evidence" value="ECO:0007669"/>
    <property type="project" value="InterPro"/>
</dbReference>
<evidence type="ECO:0000313" key="5">
    <source>
        <dbReference type="EMBL" id="KEJ91973.1"/>
    </source>
</evidence>
<keyword evidence="1" id="KW-0479">Metal-binding</keyword>
<organism evidence="5 6">
    <name type="scientific">Synergistes jonesii</name>
    <dbReference type="NCBI Taxonomy" id="2754"/>
    <lineage>
        <taxon>Bacteria</taxon>
        <taxon>Thermotogati</taxon>
        <taxon>Synergistota</taxon>
        <taxon>Synergistia</taxon>
        <taxon>Synergistales</taxon>
        <taxon>Synergistaceae</taxon>
        <taxon>Synergistes</taxon>
    </lineage>
</organism>
<dbReference type="eggNOG" id="COG2191">
    <property type="taxonomic scope" value="Bacteria"/>
</dbReference>
<evidence type="ECO:0000256" key="2">
    <source>
        <dbReference type="ARBA" id="ARBA00022771"/>
    </source>
</evidence>
<accession>A0A073INP2</accession>
<dbReference type="PROSITE" id="PS50114">
    <property type="entry name" value="GATA_ZN_FINGER_2"/>
    <property type="match status" value="1"/>
</dbReference>
<gene>
    <name evidence="5" type="ORF">EH55_06200</name>
</gene>
<dbReference type="RefSeq" id="WP_037976689.1">
    <property type="nucleotide sequence ID" value="NZ_JMKI01000036.1"/>
</dbReference>
<comment type="caution">
    <text evidence="5">The sequence shown here is derived from an EMBL/GenBank/DDBJ whole genome shotgun (WGS) entry which is preliminary data.</text>
</comment>
<reference evidence="5 6" key="1">
    <citation type="submission" date="2014-04" db="EMBL/GenBank/DDBJ databases">
        <title>Draft Genome Sequence of Synergistes jonesii.</title>
        <authorList>
            <person name="Coil D.A."/>
            <person name="Eisen J.A."/>
            <person name="Holland-Moritz H.E."/>
        </authorList>
    </citation>
    <scope>NUCLEOTIDE SEQUENCE [LARGE SCALE GENOMIC DNA]</scope>
    <source>
        <strain evidence="5 6">78-1</strain>
    </source>
</reference>
<keyword evidence="2" id="KW-0863">Zinc-finger</keyword>
<evidence type="ECO:0000256" key="3">
    <source>
        <dbReference type="ARBA" id="ARBA00022833"/>
    </source>
</evidence>
<sequence>MERELLYRKCIEFHGHECGGLLLGFRAALCAMEQFGIEAPSEDEEIVCVTENDACGVDAIQALLSCTAGKGNLIFRLRGKQAFTFFDRKSGKSFRIILKERAFASKEEKRKFMREAESEEIFDVQRAKIETPPPAEIYRSQKCARCGELTAEPWLRVKDGEFLCADCFERA</sequence>
<evidence type="ECO:0000256" key="1">
    <source>
        <dbReference type="ARBA" id="ARBA00022723"/>
    </source>
</evidence>
<dbReference type="GeneID" id="90983869"/>
<dbReference type="InterPro" id="IPR026328">
    <property type="entry name" value="FmdE"/>
</dbReference>
<dbReference type="STRING" id="2754.EH55_06200"/>
<dbReference type="InterPro" id="IPR000962">
    <property type="entry name" value="Znf_DskA_TraR"/>
</dbReference>
<protein>
    <submittedName>
        <fullName evidence="5">Formylmethanofuran dehydrogenase</fullName>
    </submittedName>
</protein>
<dbReference type="PATRIC" id="fig|2754.20.peg.1501"/>
<dbReference type="PANTHER" id="PTHR39418:SF1">
    <property type="entry name" value="DEHYDROGENASE"/>
    <property type="match status" value="1"/>
</dbReference>
<dbReference type="OrthoDB" id="9804309at2"/>
<dbReference type="PIRSF" id="PIRSF006578">
    <property type="entry name" value="FwdE"/>
    <property type="match status" value="1"/>
</dbReference>
<proteinExistence type="predicted"/>
<dbReference type="Gene3D" id="3.30.1330.130">
    <property type="match status" value="1"/>
</dbReference>
<dbReference type="Pfam" id="PF01258">
    <property type="entry name" value="zf-dskA_traR"/>
    <property type="match status" value="1"/>
</dbReference>
<keyword evidence="3" id="KW-0862">Zinc</keyword>
<dbReference type="Pfam" id="PF02663">
    <property type="entry name" value="FmdE"/>
    <property type="match status" value="1"/>
</dbReference>
<keyword evidence="6" id="KW-1185">Reference proteome</keyword>
<dbReference type="InterPro" id="IPR000679">
    <property type="entry name" value="Znf_GATA"/>
</dbReference>
<dbReference type="Proteomes" id="UP000027665">
    <property type="component" value="Unassembled WGS sequence"/>
</dbReference>
<dbReference type="GO" id="GO:0043565">
    <property type="term" value="F:sequence-specific DNA binding"/>
    <property type="evidence" value="ECO:0007669"/>
    <property type="project" value="InterPro"/>
</dbReference>
<feature type="domain" description="GATA-type" evidence="4">
    <location>
        <begin position="137"/>
        <end position="167"/>
    </location>
</feature>
<dbReference type="GO" id="GO:0008270">
    <property type="term" value="F:zinc ion binding"/>
    <property type="evidence" value="ECO:0007669"/>
    <property type="project" value="UniProtKB-KW"/>
</dbReference>
<dbReference type="InterPro" id="IPR053194">
    <property type="entry name" value="tRNA_methyltr_O"/>
</dbReference>
<dbReference type="EMBL" id="JMKI01000036">
    <property type="protein sequence ID" value="KEJ91973.1"/>
    <property type="molecule type" value="Genomic_DNA"/>
</dbReference>
<dbReference type="AlphaFoldDB" id="A0A073INP2"/>
<evidence type="ECO:0000313" key="6">
    <source>
        <dbReference type="Proteomes" id="UP000027665"/>
    </source>
</evidence>